<evidence type="ECO:0000256" key="3">
    <source>
        <dbReference type="ARBA" id="ARBA00022989"/>
    </source>
</evidence>
<feature type="transmembrane region" description="Helical" evidence="5">
    <location>
        <begin position="230"/>
        <end position="249"/>
    </location>
</feature>
<dbReference type="RefSeq" id="WP_110275475.1">
    <property type="nucleotide sequence ID" value="NZ_QJJG01000013.1"/>
</dbReference>
<organism evidence="7 8">
    <name type="scientific">Klebsiella oxytoca</name>
    <dbReference type="NCBI Taxonomy" id="571"/>
    <lineage>
        <taxon>Bacteria</taxon>
        <taxon>Pseudomonadati</taxon>
        <taxon>Pseudomonadota</taxon>
        <taxon>Gammaproteobacteria</taxon>
        <taxon>Enterobacterales</taxon>
        <taxon>Enterobacteriaceae</taxon>
        <taxon>Klebsiella/Raoultella group</taxon>
        <taxon>Klebsiella</taxon>
    </lineage>
</organism>
<feature type="transmembrane region" description="Helical" evidence="5">
    <location>
        <begin position="47"/>
        <end position="69"/>
    </location>
</feature>
<feature type="transmembrane region" description="Helical" evidence="5">
    <location>
        <begin position="317"/>
        <end position="336"/>
    </location>
</feature>
<feature type="domain" description="O-antigen ligase-related" evidence="6">
    <location>
        <begin position="194"/>
        <end position="329"/>
    </location>
</feature>
<evidence type="ECO:0000313" key="7">
    <source>
        <dbReference type="EMBL" id="PXW42881.1"/>
    </source>
</evidence>
<dbReference type="EMBL" id="QJJG01000013">
    <property type="protein sequence ID" value="PXW42881.1"/>
    <property type="molecule type" value="Genomic_DNA"/>
</dbReference>
<gene>
    <name evidence="7" type="ORF">DET57_11376</name>
</gene>
<evidence type="ECO:0000256" key="4">
    <source>
        <dbReference type="ARBA" id="ARBA00023136"/>
    </source>
</evidence>
<dbReference type="InterPro" id="IPR007016">
    <property type="entry name" value="O-antigen_ligase-rel_domated"/>
</dbReference>
<feature type="transmembrane region" description="Helical" evidence="5">
    <location>
        <begin position="81"/>
        <end position="102"/>
    </location>
</feature>
<keyword evidence="7" id="KW-0436">Ligase</keyword>
<evidence type="ECO:0000259" key="6">
    <source>
        <dbReference type="Pfam" id="PF04932"/>
    </source>
</evidence>
<evidence type="ECO:0000256" key="1">
    <source>
        <dbReference type="ARBA" id="ARBA00004141"/>
    </source>
</evidence>
<proteinExistence type="predicted"/>
<comment type="subcellular location">
    <subcellularLocation>
        <location evidence="1">Membrane</location>
        <topology evidence="1">Multi-pass membrane protein</topology>
    </subcellularLocation>
</comment>
<name>A0A318FKU2_KLEOX</name>
<reference evidence="7 8" key="1">
    <citation type="submission" date="2018-05" db="EMBL/GenBank/DDBJ databases">
        <title>Freshwater and sediment microbial communities from various areas in North America, analyzing microbe dynamics in response to fracking.</title>
        <authorList>
            <person name="Lamendella R."/>
        </authorList>
    </citation>
    <scope>NUCLEOTIDE SEQUENCE [LARGE SCALE GENOMIC DNA]</scope>
    <source>
        <strain evidence="7 8">67</strain>
    </source>
</reference>
<sequence length="405" mass="45524">MTNKSILAIHFLGVALIGSFIPFKIYPLIYIISATVIFFMGITKKNLSVFLFALFYGCYCVLNFLVNGIGSEEAELAISKLIFNCSFFLVISISAIFSKHSINNDFHALKIIERYLAVVVILSFVQILILQIMSGGVRFSSDNSYTAGLMFTDHQIFWGVADKNIMGAKISLFGFLHSYVYYRLKGKVSYLFGFIYIVCSALTLSRTSLLLSALTFLLLVFFTIKPIYRYYLILPLIFIIGIAAFPMIASLVRLDSITNVSRDDGMGIRVLYWSAFFSRLPDISIWGEGLLSAGDFLGQYSVTGSANNMHNLYINNYLDLGIPGSVFYLGFLVSIFKKICSRNKNTIHSLLILAPIVVVTNTLYTGYDNDTWIYYSLALVISGLPVFDKNKEHLYNFSTNMVNVK</sequence>
<comment type="caution">
    <text evidence="7">The sequence shown here is derived from an EMBL/GenBank/DDBJ whole genome shotgun (WGS) entry which is preliminary data.</text>
</comment>
<feature type="transmembrane region" description="Helical" evidence="5">
    <location>
        <begin position="348"/>
        <end position="366"/>
    </location>
</feature>
<protein>
    <submittedName>
        <fullName evidence="7">O-antigen ligase-like membrane protein</fullName>
    </submittedName>
</protein>
<dbReference type="Proteomes" id="UP000247485">
    <property type="component" value="Unassembled WGS sequence"/>
</dbReference>
<dbReference type="AlphaFoldDB" id="A0A318FKU2"/>
<feature type="transmembrane region" description="Helical" evidence="5">
    <location>
        <begin position="165"/>
        <end position="182"/>
    </location>
</feature>
<keyword evidence="3 5" id="KW-1133">Transmembrane helix</keyword>
<keyword evidence="4 5" id="KW-0472">Membrane</keyword>
<feature type="transmembrane region" description="Helical" evidence="5">
    <location>
        <begin position="114"/>
        <end position="133"/>
    </location>
</feature>
<dbReference type="GO" id="GO:0016020">
    <property type="term" value="C:membrane"/>
    <property type="evidence" value="ECO:0007669"/>
    <property type="project" value="UniProtKB-SubCell"/>
</dbReference>
<dbReference type="GO" id="GO:0016874">
    <property type="term" value="F:ligase activity"/>
    <property type="evidence" value="ECO:0007669"/>
    <property type="project" value="UniProtKB-KW"/>
</dbReference>
<evidence type="ECO:0000256" key="5">
    <source>
        <dbReference type="SAM" id="Phobius"/>
    </source>
</evidence>
<feature type="transmembrane region" description="Helical" evidence="5">
    <location>
        <begin position="194"/>
        <end position="224"/>
    </location>
</feature>
<keyword evidence="2 5" id="KW-0812">Transmembrane</keyword>
<dbReference type="Pfam" id="PF04932">
    <property type="entry name" value="Wzy_C"/>
    <property type="match status" value="1"/>
</dbReference>
<evidence type="ECO:0000313" key="8">
    <source>
        <dbReference type="Proteomes" id="UP000247485"/>
    </source>
</evidence>
<evidence type="ECO:0000256" key="2">
    <source>
        <dbReference type="ARBA" id="ARBA00022692"/>
    </source>
</evidence>
<accession>A0A318FKU2</accession>